<dbReference type="AlphaFoldDB" id="A0A498JM36"/>
<proteinExistence type="predicted"/>
<comment type="caution">
    <text evidence="1">The sequence shown here is derived from an EMBL/GenBank/DDBJ whole genome shotgun (WGS) entry which is preliminary data.</text>
</comment>
<evidence type="ECO:0000313" key="2">
    <source>
        <dbReference type="Proteomes" id="UP000290289"/>
    </source>
</evidence>
<organism evidence="1 2">
    <name type="scientific">Malus domestica</name>
    <name type="common">Apple</name>
    <name type="synonym">Pyrus malus</name>
    <dbReference type="NCBI Taxonomy" id="3750"/>
    <lineage>
        <taxon>Eukaryota</taxon>
        <taxon>Viridiplantae</taxon>
        <taxon>Streptophyta</taxon>
        <taxon>Embryophyta</taxon>
        <taxon>Tracheophyta</taxon>
        <taxon>Spermatophyta</taxon>
        <taxon>Magnoliopsida</taxon>
        <taxon>eudicotyledons</taxon>
        <taxon>Gunneridae</taxon>
        <taxon>Pentapetalae</taxon>
        <taxon>rosids</taxon>
        <taxon>fabids</taxon>
        <taxon>Rosales</taxon>
        <taxon>Rosaceae</taxon>
        <taxon>Amygdaloideae</taxon>
        <taxon>Maleae</taxon>
        <taxon>Malus</taxon>
    </lineage>
</organism>
<keyword evidence="2" id="KW-1185">Reference proteome</keyword>
<dbReference type="EMBL" id="RDQH01000332">
    <property type="protein sequence ID" value="RXH96610.1"/>
    <property type="molecule type" value="Genomic_DNA"/>
</dbReference>
<accession>A0A498JM36</accession>
<name>A0A498JM36_MALDO</name>
<protein>
    <submittedName>
        <fullName evidence="1">Uncharacterized protein</fullName>
    </submittedName>
</protein>
<gene>
    <name evidence="1" type="ORF">DVH24_009114</name>
</gene>
<dbReference type="Proteomes" id="UP000290289">
    <property type="component" value="Chromosome 6"/>
</dbReference>
<evidence type="ECO:0000313" key="1">
    <source>
        <dbReference type="EMBL" id="RXH96610.1"/>
    </source>
</evidence>
<reference evidence="1 2" key="1">
    <citation type="submission" date="2018-10" db="EMBL/GenBank/DDBJ databases">
        <title>A high-quality apple genome assembly.</title>
        <authorList>
            <person name="Hu J."/>
        </authorList>
    </citation>
    <scope>NUCLEOTIDE SEQUENCE [LARGE SCALE GENOMIC DNA]</scope>
    <source>
        <strain evidence="2">cv. HFTH1</strain>
        <tissue evidence="1">Young leaf</tissue>
    </source>
</reference>
<sequence length="92" mass="10555">MGKYDCLAAASRFLIKEEQMMQTIRNSLKRDCQSMCEEDGNGTDLARSECKKRKTMMKKKNVKKVMGGSSKIAKKKSSEHWLCNSCTYDYRG</sequence>